<evidence type="ECO:0000256" key="1">
    <source>
        <dbReference type="ARBA" id="ARBA00022630"/>
    </source>
</evidence>
<dbReference type="PANTHER" id="PTHR43884">
    <property type="entry name" value="ACYL-COA DEHYDROGENASE"/>
    <property type="match status" value="1"/>
</dbReference>
<organism evidence="5 6">
    <name type="scientific">Bordetella genomosp. 1</name>
    <dbReference type="NCBI Taxonomy" id="1395607"/>
    <lineage>
        <taxon>Bacteria</taxon>
        <taxon>Pseudomonadati</taxon>
        <taxon>Pseudomonadota</taxon>
        <taxon>Betaproteobacteria</taxon>
        <taxon>Burkholderiales</taxon>
        <taxon>Alcaligenaceae</taxon>
        <taxon>Bordetella</taxon>
    </lineage>
</organism>
<comment type="caution">
    <text evidence="5">The sequence shown here is derived from an EMBL/GenBank/DDBJ whole genome shotgun (WGS) entry which is preliminary data.</text>
</comment>
<evidence type="ECO:0000313" key="6">
    <source>
        <dbReference type="Proteomes" id="UP000217005"/>
    </source>
</evidence>
<proteinExistence type="predicted"/>
<dbReference type="Gene3D" id="1.20.140.10">
    <property type="entry name" value="Butyryl-CoA Dehydrogenase, subunit A, domain 3"/>
    <property type="match status" value="1"/>
</dbReference>
<dbReference type="SUPFAM" id="SSF47203">
    <property type="entry name" value="Acyl-CoA dehydrogenase C-terminal domain-like"/>
    <property type="match status" value="1"/>
</dbReference>
<dbReference type="Proteomes" id="UP000217005">
    <property type="component" value="Unassembled WGS sequence"/>
</dbReference>
<evidence type="ECO:0000256" key="2">
    <source>
        <dbReference type="ARBA" id="ARBA00022827"/>
    </source>
</evidence>
<dbReference type="PANTHER" id="PTHR43884:SF20">
    <property type="entry name" value="ACYL-COA DEHYDROGENASE FADE28"/>
    <property type="match status" value="1"/>
</dbReference>
<dbReference type="OrthoDB" id="9769473at2"/>
<keyword evidence="1" id="KW-0285">Flavoprotein</keyword>
<protein>
    <submittedName>
        <fullName evidence="5">Acyl-CoA dehydrogenase</fullName>
    </submittedName>
</protein>
<name>A0A261S895_9BORD</name>
<dbReference type="InterPro" id="IPR036250">
    <property type="entry name" value="AcylCo_DH-like_C"/>
</dbReference>
<dbReference type="AlphaFoldDB" id="A0A261S895"/>
<sequence>MHSEIRTLLSSTFGRLLEEQHPPAYARRALAADDDAQRALWRELAEGGWLDAGSEAFQAEYGAGIQLMGEWAGHALLTLPYGASTFLASTLLEQSPALSEVMLDLVVHPASIRCDRGDDEQGWIDAYGPAAQYLRLSRQDQGWLMARYDPAKLEPVQGLDPTVALARLCGPAIAQADLPATLVLPAVQRHLAFVLAQLTGTAGAALDLAIAYAKEREQFGRPIGQFQAIKHSLVDAWTGLDNSRYAVEALLAVRSSPDPELAALAARLTANASRRAVKLAIQVHGGIGFSWEHDAQLYLKRAYRLAIEAERLATLMRS</sequence>
<evidence type="ECO:0000313" key="5">
    <source>
        <dbReference type="EMBL" id="OZI33172.1"/>
    </source>
</evidence>
<dbReference type="RefSeq" id="WP_094828167.1">
    <property type="nucleotide sequence ID" value="NZ_NEVL01000004.1"/>
</dbReference>
<dbReference type="EMBL" id="NEVL01000004">
    <property type="protein sequence ID" value="OZI33172.1"/>
    <property type="molecule type" value="Genomic_DNA"/>
</dbReference>
<evidence type="ECO:0000256" key="3">
    <source>
        <dbReference type="ARBA" id="ARBA00023002"/>
    </source>
</evidence>
<accession>A0A261S895</accession>
<feature type="domain" description="Acyl-CoA dehydrogenase/oxidase C-terminal" evidence="4">
    <location>
        <begin position="194"/>
        <end position="304"/>
    </location>
</feature>
<evidence type="ECO:0000259" key="4">
    <source>
        <dbReference type="Pfam" id="PF00441"/>
    </source>
</evidence>
<keyword evidence="2" id="KW-0274">FAD</keyword>
<gene>
    <name evidence="5" type="ORF">CEG14_20225</name>
</gene>
<reference evidence="5 6" key="1">
    <citation type="submission" date="2017-05" db="EMBL/GenBank/DDBJ databases">
        <title>Complete and WGS of Bordetella genogroups.</title>
        <authorList>
            <person name="Spilker T."/>
            <person name="LiPuma J."/>
        </authorList>
    </citation>
    <scope>NUCLEOTIDE SEQUENCE [LARGE SCALE GENOMIC DNA]</scope>
    <source>
        <strain evidence="5 6">AU17610</strain>
    </source>
</reference>
<dbReference type="Pfam" id="PF00441">
    <property type="entry name" value="Acyl-CoA_dh_1"/>
    <property type="match status" value="1"/>
</dbReference>
<keyword evidence="3" id="KW-0560">Oxidoreductase</keyword>
<dbReference type="GO" id="GO:0003995">
    <property type="term" value="F:acyl-CoA dehydrogenase activity"/>
    <property type="evidence" value="ECO:0007669"/>
    <property type="project" value="TreeGrafter"/>
</dbReference>
<dbReference type="InterPro" id="IPR009075">
    <property type="entry name" value="AcylCo_DH/oxidase_C"/>
</dbReference>